<dbReference type="InterPro" id="IPR050628">
    <property type="entry name" value="SNF2_RAD54_helicase_TF"/>
</dbReference>
<dbReference type="InterPro" id="IPR029063">
    <property type="entry name" value="SAM-dependent_MTases_sf"/>
</dbReference>
<keyword evidence="5" id="KW-0067">ATP-binding</keyword>
<dbReference type="Pfam" id="PF00145">
    <property type="entry name" value="DNA_methylase"/>
    <property type="match status" value="1"/>
</dbReference>
<dbReference type="EMBL" id="WVTA01000008">
    <property type="protein sequence ID" value="KAK3207896.1"/>
    <property type="molecule type" value="Genomic_DNA"/>
</dbReference>
<dbReference type="GO" id="GO:0032259">
    <property type="term" value="P:methylation"/>
    <property type="evidence" value="ECO:0007669"/>
    <property type="project" value="UniProtKB-KW"/>
</dbReference>
<evidence type="ECO:0000256" key="3">
    <source>
        <dbReference type="ARBA" id="ARBA00022741"/>
    </source>
</evidence>
<dbReference type="PROSITE" id="PS51194">
    <property type="entry name" value="HELICASE_CTER"/>
    <property type="match status" value="1"/>
</dbReference>
<keyword evidence="3" id="KW-0547">Nucleotide-binding</keyword>
<keyword evidence="1" id="KW-0489">Methyltransferase</keyword>
<accession>A0AAN6LVH0</accession>
<dbReference type="GO" id="GO:0008168">
    <property type="term" value="F:methyltransferase activity"/>
    <property type="evidence" value="ECO:0007669"/>
    <property type="project" value="UniProtKB-KW"/>
</dbReference>
<dbReference type="PANTHER" id="PTHR45626">
    <property type="entry name" value="TRANSCRIPTION TERMINATION FACTOR 2-RELATED"/>
    <property type="match status" value="1"/>
</dbReference>
<evidence type="ECO:0000256" key="5">
    <source>
        <dbReference type="ARBA" id="ARBA00022840"/>
    </source>
</evidence>
<dbReference type="GO" id="GO:0016787">
    <property type="term" value="F:hydrolase activity"/>
    <property type="evidence" value="ECO:0007669"/>
    <property type="project" value="UniProtKB-KW"/>
</dbReference>
<gene>
    <name evidence="7" type="ORF">GRF29_96g770342</name>
</gene>
<proteinExistence type="predicted"/>
<protein>
    <recommendedName>
        <fullName evidence="6">Helicase C-terminal domain-containing protein</fullName>
    </recommendedName>
</protein>
<dbReference type="GO" id="GO:0005524">
    <property type="term" value="F:ATP binding"/>
    <property type="evidence" value="ECO:0007669"/>
    <property type="project" value="UniProtKB-KW"/>
</dbReference>
<organism evidence="7 8">
    <name type="scientific">Pseudopithomyces chartarum</name>
    <dbReference type="NCBI Taxonomy" id="1892770"/>
    <lineage>
        <taxon>Eukaryota</taxon>
        <taxon>Fungi</taxon>
        <taxon>Dikarya</taxon>
        <taxon>Ascomycota</taxon>
        <taxon>Pezizomycotina</taxon>
        <taxon>Dothideomycetes</taxon>
        <taxon>Pleosporomycetidae</taxon>
        <taxon>Pleosporales</taxon>
        <taxon>Massarineae</taxon>
        <taxon>Didymosphaeriaceae</taxon>
        <taxon>Pseudopithomyces</taxon>
    </lineage>
</organism>
<sequence>MNLISECLERSGQSSLRVKHAFSCEIEEFKQAFIERNFQPGVMFRDAREFIDGFTATTAYGANVPIPGDLDILVAGFVCKDLSYLNSRQKGLDDGGESGDTWRALHSYVRRFRPRMVLVENVKASKDLWDRTIQEEWKKIDYSYTWTYLDTKDYYLPQTRQRMYMFAIDNHVFKHNKKNALITWRNMMDKLQRRCSSPFEAFLDDDSDFHTSHSSRILDLIDLKSLQAAKADFDLSSKMVLMDGAQRDTAFGNETQKQIQDLAGNAMSTTVIAAALISALTAGRGYFKSAPDQQSRAIEKTWENPTNYDLVDTDEMQVQTLSTQGKKSIDLKELITEARLSAKLCSCEGRRKISAAPINECEVCGHTACLNCSGNPKHRYKAIPTKPDHRTEPSDFESKWRSEMPLRLRLQGFPKNEEIFDIIPSAPNTVQENFLDVLQKADLQSEKFCLDDLKRGQSGWKVFYKSSGASLELVLDDKAYWLVYLNCPKTEPGDSLLRKYLTQPIARAMCKSSILETDWEVRTPKEIKCTLTIVASKSQTTSWKNDLGLVGFEDEMMPLGLEVESEHAEAKELIGTYHLQKPCGTAKNSLYKKAEADPPIFLFLDPDPLGPPGMDFFVFSTDCSRLPWGQARDIIGNLEPSFDPCSLRAQDSSSIQLSTPGCWTKRSQLALEVDTPSLHVKLHTEGAPTKFSTRNCSEVPVIFEVQILERLDTQDPSQYTWALAHASTIHCFSEWQQFDIIPDPGLTCDCSPKYPQIFWSVDGTGVTPYEDPQATSLFERQMKRARNIFQIHPYTSKTRTNIKFGVDFVSLVQKAKERLFSLSVQNAQHQNNKCFWRMLMNQPASSFKPFPNFRLQNPSNHEPYDDDLGLKHELSLEQKKLVSWMKSQESGVQMTITELEEDIHPTFKWRVESKAEMTLNIRAFVLADLPSFGKTVATIALIASDLRKKDFASLQDRSALIPPGDSPRQQGPSLITLAATLVICPPQIARQWKKELESWLDDTDEYKILLLENYSDLYTHTRESFGTAHTEPEEFEANTRELLQRRLASPEFNRMLPLKVTHGSQYKSYESMHNAGVLDKTVKPETKASHLDSDVPLLHMFDFHRKIVDEFHYLSRKKNSAASSLIKRISAFKTGILSGTPALTNFSDVNEMASFLGIKLGRDHCGDGMTTTAFEKRLAADRTKVEKFVASLRTPSYEWHRARHDAAQKFLDLMVSQNEPELQSIQCTEVLRPVELGAAHALQYLELSQHLLSHNMQMKKLEKKKVGADRQEKLNAILENSTTPEEALLKTALIYKGADGEEGLVSLSKKRQAHREAAEEVVRKRAAKLRAACVARAKNQYEEAYFQYRKIILHSIREDDEAYRTVVEILRKTEQNHPLKTSNMKEKGNGQRWFEDRKLREQVVAVQTATFELASCIRSERFIKAIVELRPHKDEDTVSTHKCDSPGCEGTSSPKELFVSSHCGHKACRTCLQRRLSDFACVSEGCGLSMQARDLIKPADIESTMKDAKNGEYGRKIYDVCQLLKSIPENDQAILFLPNEEAVNVMEEVLKAQGIKHDAVSRKQRQHAARKMEKFKTDKNPKTMRKVLVLNLMSELAAGANLANANHVIFASPLLAKDQYVYDSAMNQAIARCRRYGQEKKVHVYHFAALRTIDVDILEHRHRLSTPLMGGGPKVLAESDGSEKYKKEQSRKVMTAHGFLVLVPLSLLLDEDTGKTADGQLKETFTSLMNFSETFENNDDIE</sequence>
<evidence type="ECO:0000256" key="2">
    <source>
        <dbReference type="ARBA" id="ARBA00022679"/>
    </source>
</evidence>
<dbReference type="GO" id="GO:0006281">
    <property type="term" value="P:DNA repair"/>
    <property type="evidence" value="ECO:0007669"/>
    <property type="project" value="TreeGrafter"/>
</dbReference>
<evidence type="ECO:0000256" key="4">
    <source>
        <dbReference type="ARBA" id="ARBA00022801"/>
    </source>
</evidence>
<evidence type="ECO:0000256" key="1">
    <source>
        <dbReference type="ARBA" id="ARBA00022603"/>
    </source>
</evidence>
<dbReference type="Gene3D" id="3.40.50.150">
    <property type="entry name" value="Vaccinia Virus protein VP39"/>
    <property type="match status" value="1"/>
</dbReference>
<dbReference type="Proteomes" id="UP001280581">
    <property type="component" value="Unassembled WGS sequence"/>
</dbReference>
<keyword evidence="8" id="KW-1185">Reference proteome</keyword>
<dbReference type="GO" id="GO:0008094">
    <property type="term" value="F:ATP-dependent activity, acting on DNA"/>
    <property type="evidence" value="ECO:0007669"/>
    <property type="project" value="TreeGrafter"/>
</dbReference>
<dbReference type="InterPro" id="IPR038718">
    <property type="entry name" value="SNF2-like_sf"/>
</dbReference>
<reference evidence="7 8" key="1">
    <citation type="submission" date="2021-02" db="EMBL/GenBank/DDBJ databases">
        <title>Genome assembly of Pseudopithomyces chartarum.</title>
        <authorList>
            <person name="Jauregui R."/>
            <person name="Singh J."/>
            <person name="Voisey C."/>
        </authorList>
    </citation>
    <scope>NUCLEOTIDE SEQUENCE [LARGE SCALE GENOMIC DNA]</scope>
    <source>
        <strain evidence="7 8">AGR01</strain>
    </source>
</reference>
<dbReference type="Gene3D" id="3.40.50.300">
    <property type="entry name" value="P-loop containing nucleotide triphosphate hydrolases"/>
    <property type="match status" value="1"/>
</dbReference>
<evidence type="ECO:0000313" key="8">
    <source>
        <dbReference type="Proteomes" id="UP001280581"/>
    </source>
</evidence>
<dbReference type="Pfam" id="PF00176">
    <property type="entry name" value="SNF2-rel_dom"/>
    <property type="match status" value="1"/>
</dbReference>
<dbReference type="InterPro" id="IPR001650">
    <property type="entry name" value="Helicase_C-like"/>
</dbReference>
<evidence type="ECO:0000259" key="6">
    <source>
        <dbReference type="PROSITE" id="PS51194"/>
    </source>
</evidence>
<dbReference type="SUPFAM" id="SSF53335">
    <property type="entry name" value="S-adenosyl-L-methionine-dependent methyltransferases"/>
    <property type="match status" value="1"/>
</dbReference>
<feature type="domain" description="Helicase C-terminal" evidence="6">
    <location>
        <begin position="1519"/>
        <end position="1674"/>
    </location>
</feature>
<dbReference type="GO" id="GO:0005634">
    <property type="term" value="C:nucleus"/>
    <property type="evidence" value="ECO:0007669"/>
    <property type="project" value="TreeGrafter"/>
</dbReference>
<keyword evidence="4" id="KW-0378">Hydrolase</keyword>
<dbReference type="SUPFAM" id="SSF52540">
    <property type="entry name" value="P-loop containing nucleoside triphosphate hydrolases"/>
    <property type="match status" value="2"/>
</dbReference>
<dbReference type="InterPro" id="IPR001525">
    <property type="entry name" value="C5_MeTfrase"/>
</dbReference>
<dbReference type="InterPro" id="IPR027417">
    <property type="entry name" value="P-loop_NTPase"/>
</dbReference>
<name>A0AAN6LVH0_9PLEO</name>
<dbReference type="PANTHER" id="PTHR45626:SF26">
    <property type="entry name" value="FAMILY HELICASE, PUTATIVE (AFU_ORTHOLOGUE AFUA_2G09120)-RELATED"/>
    <property type="match status" value="1"/>
</dbReference>
<dbReference type="InterPro" id="IPR000330">
    <property type="entry name" value="SNF2_N"/>
</dbReference>
<evidence type="ECO:0000313" key="7">
    <source>
        <dbReference type="EMBL" id="KAK3207896.1"/>
    </source>
</evidence>
<dbReference type="Gene3D" id="3.40.50.10810">
    <property type="entry name" value="Tandem AAA-ATPase domain"/>
    <property type="match status" value="1"/>
</dbReference>
<keyword evidence="2" id="KW-0808">Transferase</keyword>
<comment type="caution">
    <text evidence="7">The sequence shown here is derived from an EMBL/GenBank/DDBJ whole genome shotgun (WGS) entry which is preliminary data.</text>
</comment>